<dbReference type="PANTHER" id="PTHR15924">
    <property type="entry name" value="CLE"/>
    <property type="match status" value="1"/>
</dbReference>
<dbReference type="InterPro" id="IPR019265">
    <property type="entry name" value="RTRAF"/>
</dbReference>
<accession>A0A0B6ZG48</accession>
<sequence>MFRRKLIALDFQDHDAFDINDENKFRSVILWLEDQKIRHLKIEDREPLRSKQGNEWTASLKEYLSQLNCPYEINDKRALLDWLLGYAIRLEFGDEEKYKNVTAEKHQQRLAQKPGNSTNPLDNLDFEDAEFKAGIMSLATMLQIPPHHDHLDLLKAICITVVEKFSQDALDAALKQKNIKDEFIPLDKTELGFDAGDYILTEAAKILRLIHIRDLRDLQTKINLAIVEVQKITADPKTDSRLGKVGY</sequence>
<dbReference type="AlphaFoldDB" id="A0A0B6ZG48"/>
<gene>
    <name evidence="1" type="primary">ORF60317</name>
</gene>
<name>A0A0B6ZG48_9EUPU</name>
<reference evidence="1" key="1">
    <citation type="submission" date="2014-12" db="EMBL/GenBank/DDBJ databases">
        <title>Insight into the proteome of Arion vulgaris.</title>
        <authorList>
            <person name="Aradska J."/>
            <person name="Bulat T."/>
            <person name="Smidak R."/>
            <person name="Sarate P."/>
            <person name="Gangsoo J."/>
            <person name="Sialana F."/>
            <person name="Bilban M."/>
            <person name="Lubec G."/>
        </authorList>
    </citation>
    <scope>NUCLEOTIDE SEQUENCE</scope>
    <source>
        <tissue evidence="1">Skin</tissue>
    </source>
</reference>
<evidence type="ECO:0000313" key="1">
    <source>
        <dbReference type="EMBL" id="CEK66826.1"/>
    </source>
</evidence>
<dbReference type="Pfam" id="PF10036">
    <property type="entry name" value="RLL"/>
    <property type="match status" value="1"/>
</dbReference>
<evidence type="ECO:0008006" key="2">
    <source>
        <dbReference type="Google" id="ProtNLM"/>
    </source>
</evidence>
<proteinExistence type="predicted"/>
<organism evidence="1">
    <name type="scientific">Arion vulgaris</name>
    <dbReference type="NCBI Taxonomy" id="1028688"/>
    <lineage>
        <taxon>Eukaryota</taxon>
        <taxon>Metazoa</taxon>
        <taxon>Spiralia</taxon>
        <taxon>Lophotrochozoa</taxon>
        <taxon>Mollusca</taxon>
        <taxon>Gastropoda</taxon>
        <taxon>Heterobranchia</taxon>
        <taxon>Euthyneura</taxon>
        <taxon>Panpulmonata</taxon>
        <taxon>Eupulmonata</taxon>
        <taxon>Stylommatophora</taxon>
        <taxon>Helicina</taxon>
        <taxon>Arionoidea</taxon>
        <taxon>Arionidae</taxon>
        <taxon>Arion</taxon>
    </lineage>
</organism>
<protein>
    <recommendedName>
        <fullName evidence="2">RNA transcription, translation and transport factor protein</fullName>
    </recommendedName>
</protein>
<dbReference type="EMBL" id="HACG01019961">
    <property type="protein sequence ID" value="CEK66826.1"/>
    <property type="molecule type" value="Transcribed_RNA"/>
</dbReference>